<reference evidence="6" key="1">
    <citation type="journal article" date="2017" name="Nat. Microbiol.">
        <title>Global analysis of biosynthetic gene clusters reveals vast potential of secondary metabolite production in Penicillium species.</title>
        <authorList>
            <person name="Nielsen J.C."/>
            <person name="Grijseels S."/>
            <person name="Prigent S."/>
            <person name="Ji B."/>
            <person name="Dainat J."/>
            <person name="Nielsen K.F."/>
            <person name="Frisvad J.C."/>
            <person name="Workman M."/>
            <person name="Nielsen J."/>
        </authorList>
    </citation>
    <scope>NUCLEOTIDE SEQUENCE [LARGE SCALE GENOMIC DNA]</scope>
    <source>
        <strain evidence="6">IBT 11843</strain>
    </source>
</reference>
<dbReference type="Gene3D" id="3.40.605.10">
    <property type="entry name" value="Aldehyde Dehydrogenase, Chain A, domain 1"/>
    <property type="match status" value="1"/>
</dbReference>
<dbReference type="Pfam" id="PF00171">
    <property type="entry name" value="Aldedh"/>
    <property type="match status" value="1"/>
</dbReference>
<evidence type="ECO:0000256" key="3">
    <source>
        <dbReference type="RuleBase" id="RU003345"/>
    </source>
</evidence>
<organism evidence="5 6">
    <name type="scientific">Penicillium decumbens</name>
    <dbReference type="NCBI Taxonomy" id="69771"/>
    <lineage>
        <taxon>Eukaryota</taxon>
        <taxon>Fungi</taxon>
        <taxon>Dikarya</taxon>
        <taxon>Ascomycota</taxon>
        <taxon>Pezizomycotina</taxon>
        <taxon>Eurotiomycetes</taxon>
        <taxon>Eurotiomycetidae</taxon>
        <taxon>Eurotiales</taxon>
        <taxon>Aspergillaceae</taxon>
        <taxon>Penicillium</taxon>
    </lineage>
</organism>
<dbReference type="GO" id="GO:0004777">
    <property type="term" value="F:succinate-semialdehyde dehydrogenase (NAD+) activity"/>
    <property type="evidence" value="ECO:0007669"/>
    <property type="project" value="TreeGrafter"/>
</dbReference>
<dbReference type="PROSITE" id="PS00070">
    <property type="entry name" value="ALDEHYDE_DEHYDR_CYS"/>
    <property type="match status" value="1"/>
</dbReference>
<dbReference type="SUPFAM" id="SSF53720">
    <property type="entry name" value="ALDH-like"/>
    <property type="match status" value="1"/>
</dbReference>
<dbReference type="InterPro" id="IPR029510">
    <property type="entry name" value="Ald_DH_CS_GLU"/>
</dbReference>
<dbReference type="PANTHER" id="PTHR43353">
    <property type="entry name" value="SUCCINATE-SEMIALDEHYDE DEHYDROGENASE, MITOCHONDRIAL"/>
    <property type="match status" value="1"/>
</dbReference>
<evidence type="ECO:0000256" key="1">
    <source>
        <dbReference type="ARBA" id="ARBA00023002"/>
    </source>
</evidence>
<dbReference type="CDD" id="cd07105">
    <property type="entry name" value="ALDH_SaliADH"/>
    <property type="match status" value="1"/>
</dbReference>
<dbReference type="InterPro" id="IPR015590">
    <property type="entry name" value="Aldehyde_DH_dom"/>
</dbReference>
<dbReference type="PANTHER" id="PTHR43353:SF6">
    <property type="entry name" value="CYTOPLASMIC ALDEHYDE DEHYDROGENASE (EUROFUNG)"/>
    <property type="match status" value="1"/>
</dbReference>
<dbReference type="InterPro" id="IPR016160">
    <property type="entry name" value="Ald_DH_CS_CYS"/>
</dbReference>
<dbReference type="OMA" id="PFGGEKH"/>
<evidence type="ECO:0000256" key="2">
    <source>
        <dbReference type="PROSITE-ProRule" id="PRU10007"/>
    </source>
</evidence>
<dbReference type="OrthoDB" id="310895at2759"/>
<evidence type="ECO:0000259" key="4">
    <source>
        <dbReference type="Pfam" id="PF00171"/>
    </source>
</evidence>
<feature type="active site" evidence="2">
    <location>
        <position position="260"/>
    </location>
</feature>
<protein>
    <recommendedName>
        <fullName evidence="4">Aldehyde dehydrogenase domain-containing protein</fullName>
    </recommendedName>
</protein>
<dbReference type="EMBL" id="MDYL01000019">
    <property type="protein sequence ID" value="OQD72819.1"/>
    <property type="molecule type" value="Genomic_DNA"/>
</dbReference>
<dbReference type="InterPro" id="IPR050740">
    <property type="entry name" value="Aldehyde_DH_Superfamily"/>
</dbReference>
<dbReference type="AlphaFoldDB" id="A0A1V6P735"/>
<dbReference type="InterPro" id="IPR016161">
    <property type="entry name" value="Ald_DH/histidinol_DH"/>
</dbReference>
<evidence type="ECO:0000313" key="5">
    <source>
        <dbReference type="EMBL" id="OQD72819.1"/>
    </source>
</evidence>
<dbReference type="GO" id="GO:0009450">
    <property type="term" value="P:gamma-aminobutyric acid catabolic process"/>
    <property type="evidence" value="ECO:0007669"/>
    <property type="project" value="TreeGrafter"/>
</dbReference>
<proteinExistence type="inferred from homology"/>
<dbReference type="Proteomes" id="UP000191522">
    <property type="component" value="Unassembled WGS sequence"/>
</dbReference>
<comment type="caution">
    <text evidence="5">The sequence shown here is derived from an EMBL/GenBank/DDBJ whole genome shotgun (WGS) entry which is preliminary data.</text>
</comment>
<keyword evidence="1 3" id="KW-0560">Oxidoreductase</keyword>
<dbReference type="Gene3D" id="3.40.309.10">
    <property type="entry name" value="Aldehyde Dehydrogenase, Chain A, domain 2"/>
    <property type="match status" value="1"/>
</dbReference>
<gene>
    <name evidence="5" type="ORF">PENDEC_c019G02593</name>
</gene>
<comment type="similarity">
    <text evidence="3">Belongs to the aldehyde dehydrogenase family.</text>
</comment>
<dbReference type="InterPro" id="IPR016162">
    <property type="entry name" value="Ald_DH_N"/>
</dbReference>
<dbReference type="PROSITE" id="PS00687">
    <property type="entry name" value="ALDEHYDE_DEHYDR_GLU"/>
    <property type="match status" value="1"/>
</dbReference>
<dbReference type="InterPro" id="IPR016163">
    <property type="entry name" value="Ald_DH_C"/>
</dbReference>
<name>A0A1V6P735_PENDC</name>
<feature type="domain" description="Aldehyde dehydrogenase" evidence="4">
    <location>
        <begin position="28"/>
        <end position="479"/>
    </location>
</feature>
<accession>A0A1V6P735</accession>
<sequence>MFTSILPERAPGATVPLIIGNKDITTTTTFDVNNPGKGYVEHKSSAALVEDARLAIESAEKAFPAWSITKPAVRRDILSKTADIFLARKDEFIGYMVEETGSHPEFADFILMLGVNLLKDVAGKVSGIEATSPALVQEGTGALVYKQPYGVVLGIAPWNAPYILGTRAVALPLAAGNSTVLKGSELSPKCFWAIGDAFRQAGLPDGCLNVIYSRPTDAPEVTTALIAHPAVKKLSFTGSTVTGRKVAHLAAEYIKPVILELGGKAPTVVLEDADLEKAALGATLGSFIHAGQVCMCTERIIVHRSIADKFREALKASVNNVFGGPSTQFVTINTAAIAKNKDLVRDVISKGGKVFIGDLETQAASDTSMGVVVVEGVTTEMDIYKTESFGPTVSLFVVDSDEEAIKLANDTEYGLSASVFTESLARGLKVAKQIDSGAVHINSMTVHDEAALPHGGVKSSGFGRFGTNMLDEFLWTKSVTWME</sequence>
<dbReference type="STRING" id="69771.A0A1V6P735"/>
<evidence type="ECO:0000313" key="6">
    <source>
        <dbReference type="Proteomes" id="UP000191522"/>
    </source>
</evidence>
<keyword evidence="6" id="KW-1185">Reference proteome</keyword>